<evidence type="ECO:0000256" key="5">
    <source>
        <dbReference type="ARBA" id="ARBA00023136"/>
    </source>
</evidence>
<keyword evidence="4 8" id="KW-1133">Transmembrane helix</keyword>
<dbReference type="Proteomes" id="UP001516400">
    <property type="component" value="Unassembled WGS sequence"/>
</dbReference>
<evidence type="ECO:0000256" key="6">
    <source>
        <dbReference type="ARBA" id="ARBA00023170"/>
    </source>
</evidence>
<evidence type="ECO:0000256" key="1">
    <source>
        <dbReference type="ARBA" id="ARBA00004651"/>
    </source>
</evidence>
<evidence type="ECO:0000256" key="8">
    <source>
        <dbReference type="SAM" id="Phobius"/>
    </source>
</evidence>
<evidence type="ECO:0000256" key="2">
    <source>
        <dbReference type="ARBA" id="ARBA00022475"/>
    </source>
</evidence>
<dbReference type="PANTHER" id="PTHR42643:SF30">
    <property type="entry name" value="IONOTROPIC RECEPTOR 40A-RELATED"/>
    <property type="match status" value="1"/>
</dbReference>
<sequence length="536" mass="62192">MITEREYINLFLRNKTVNVCFGSDPPYTIDATTTNRGIAVDIHSLILDDLGLQSIFKKMNFALGDPKPIHDKKVRQLLTQGECDYFLQGILEVSEGSYDFSQPYITDNLYWYVPSAKLIPKWKYVIEILSGTVWFFLVLAWISTSLIWYFMKYLANRQKNVKFLLVKSWMIYKMFIEQCVILKSKYISEDLIFIIIIFQCTVMNMVYKCNFTYFLVGENYDDDLKSLEDVMEHNLKIGFPPHLMIIFRQDKRLGEYLKTHFVPCDFSYTCLNRTAFSRDMVVLKANVKVLIEFHTYLDQSGRWLLEKLVGRDVILTFSSIFIPGHPLFPLVNHQTLNLMAHGFLKKMVERYLKSNKITKDVVENYLTLYHLKLPFIALIVGNKTVNVCFGSDPPYTIDATTTNRGIAVDIHYLILDDLGLQSIFQKMNFALGDPKPIHDKKVRQLLTQGECDYFLQGILEVSEGSYDFSQPYITDNLYWNKTVNVCFGSDPPYTIDATTTNRDIAVDKHYLILDDLGLQSIFKNELCLGRPKTNSR</sequence>
<proteinExistence type="predicted"/>
<dbReference type="InterPro" id="IPR052192">
    <property type="entry name" value="Insect_Ionotropic_Sensory_Rcpt"/>
</dbReference>
<evidence type="ECO:0008006" key="11">
    <source>
        <dbReference type="Google" id="ProtNLM"/>
    </source>
</evidence>
<comment type="subcellular location">
    <subcellularLocation>
        <location evidence="1">Cell membrane</location>
        <topology evidence="1">Multi-pass membrane protein</topology>
    </subcellularLocation>
</comment>
<organism evidence="9 10">
    <name type="scientific">Cryptolaemus montrouzieri</name>
    <dbReference type="NCBI Taxonomy" id="559131"/>
    <lineage>
        <taxon>Eukaryota</taxon>
        <taxon>Metazoa</taxon>
        <taxon>Ecdysozoa</taxon>
        <taxon>Arthropoda</taxon>
        <taxon>Hexapoda</taxon>
        <taxon>Insecta</taxon>
        <taxon>Pterygota</taxon>
        <taxon>Neoptera</taxon>
        <taxon>Endopterygota</taxon>
        <taxon>Coleoptera</taxon>
        <taxon>Polyphaga</taxon>
        <taxon>Cucujiformia</taxon>
        <taxon>Coccinelloidea</taxon>
        <taxon>Coccinellidae</taxon>
        <taxon>Scymninae</taxon>
        <taxon>Scymnini</taxon>
        <taxon>Cryptolaemus</taxon>
    </lineage>
</organism>
<keyword evidence="2" id="KW-1003">Cell membrane</keyword>
<keyword evidence="7" id="KW-0325">Glycoprotein</keyword>
<dbReference type="AlphaFoldDB" id="A0ABD2NMX8"/>
<evidence type="ECO:0000313" key="10">
    <source>
        <dbReference type="Proteomes" id="UP001516400"/>
    </source>
</evidence>
<name>A0ABD2NMX8_9CUCU</name>
<keyword evidence="5 8" id="KW-0472">Membrane</keyword>
<feature type="transmembrane region" description="Helical" evidence="8">
    <location>
        <begin position="191"/>
        <end position="207"/>
    </location>
</feature>
<dbReference type="EMBL" id="JABFTP020000124">
    <property type="protein sequence ID" value="KAL3280068.1"/>
    <property type="molecule type" value="Genomic_DNA"/>
</dbReference>
<keyword evidence="3 8" id="KW-0812">Transmembrane</keyword>
<keyword evidence="10" id="KW-1185">Reference proteome</keyword>
<feature type="transmembrane region" description="Helical" evidence="8">
    <location>
        <begin position="124"/>
        <end position="151"/>
    </location>
</feature>
<evidence type="ECO:0000313" key="9">
    <source>
        <dbReference type="EMBL" id="KAL3280068.1"/>
    </source>
</evidence>
<reference evidence="9 10" key="1">
    <citation type="journal article" date="2021" name="BMC Biol.">
        <title>Horizontally acquired antibacterial genes associated with adaptive radiation of ladybird beetles.</title>
        <authorList>
            <person name="Li H.S."/>
            <person name="Tang X.F."/>
            <person name="Huang Y.H."/>
            <person name="Xu Z.Y."/>
            <person name="Chen M.L."/>
            <person name="Du X.Y."/>
            <person name="Qiu B.Y."/>
            <person name="Chen P.T."/>
            <person name="Zhang W."/>
            <person name="Slipinski A."/>
            <person name="Escalona H.E."/>
            <person name="Waterhouse R.M."/>
            <person name="Zwick A."/>
            <person name="Pang H."/>
        </authorList>
    </citation>
    <scope>NUCLEOTIDE SEQUENCE [LARGE SCALE GENOMIC DNA]</scope>
    <source>
        <strain evidence="9">SYSU2018</strain>
    </source>
</reference>
<evidence type="ECO:0000256" key="3">
    <source>
        <dbReference type="ARBA" id="ARBA00022692"/>
    </source>
</evidence>
<protein>
    <recommendedName>
        <fullName evidence="11">Solute-binding protein family 3/N-terminal domain-containing protein</fullName>
    </recommendedName>
</protein>
<dbReference type="GO" id="GO:0005886">
    <property type="term" value="C:plasma membrane"/>
    <property type="evidence" value="ECO:0007669"/>
    <property type="project" value="UniProtKB-SubCell"/>
</dbReference>
<keyword evidence="6" id="KW-0675">Receptor</keyword>
<accession>A0ABD2NMX8</accession>
<dbReference type="SUPFAM" id="SSF53850">
    <property type="entry name" value="Periplasmic binding protein-like II"/>
    <property type="match status" value="2"/>
</dbReference>
<dbReference type="PANTHER" id="PTHR42643">
    <property type="entry name" value="IONOTROPIC RECEPTOR 20A-RELATED"/>
    <property type="match status" value="1"/>
</dbReference>
<dbReference type="Gene3D" id="3.40.190.10">
    <property type="entry name" value="Periplasmic binding protein-like II"/>
    <property type="match status" value="1"/>
</dbReference>
<gene>
    <name evidence="9" type="ORF">HHI36_017575</name>
</gene>
<dbReference type="Gene3D" id="1.10.287.70">
    <property type="match status" value="1"/>
</dbReference>
<evidence type="ECO:0000256" key="4">
    <source>
        <dbReference type="ARBA" id="ARBA00022989"/>
    </source>
</evidence>
<evidence type="ECO:0000256" key="7">
    <source>
        <dbReference type="ARBA" id="ARBA00023180"/>
    </source>
</evidence>
<comment type="caution">
    <text evidence="9">The sequence shown here is derived from an EMBL/GenBank/DDBJ whole genome shotgun (WGS) entry which is preliminary data.</text>
</comment>